<evidence type="ECO:0000313" key="1">
    <source>
        <dbReference type="EMBL" id="PLX19574.1"/>
    </source>
</evidence>
<dbReference type="SUPFAM" id="SSF48371">
    <property type="entry name" value="ARM repeat"/>
    <property type="match status" value="1"/>
</dbReference>
<accession>A0A2N5ZLM8</accession>
<reference evidence="1 2" key="1">
    <citation type="submission" date="2017-11" db="EMBL/GenBank/DDBJ databases">
        <title>Genome-resolved metagenomics identifies genetic mobility, metabolic interactions, and unexpected diversity in perchlorate-reducing communities.</title>
        <authorList>
            <person name="Barnum T.P."/>
            <person name="Figueroa I.A."/>
            <person name="Carlstrom C.I."/>
            <person name="Lucas L.N."/>
            <person name="Engelbrektson A.L."/>
            <person name="Coates J.D."/>
        </authorList>
    </citation>
    <scope>NUCLEOTIDE SEQUENCE [LARGE SCALE GENOMIC DNA]</scope>
    <source>
        <strain evidence="1">BM706</strain>
    </source>
</reference>
<dbReference type="Pfam" id="PF13646">
    <property type="entry name" value="HEAT_2"/>
    <property type="match status" value="1"/>
</dbReference>
<organism evidence="1 2">
    <name type="scientific">Muiribacterium halophilum</name>
    <dbReference type="NCBI Taxonomy" id="2053465"/>
    <lineage>
        <taxon>Bacteria</taxon>
        <taxon>Candidatus Muiribacteriota</taxon>
        <taxon>Candidatus Muiribacteriia</taxon>
        <taxon>Candidatus Muiribacteriales</taxon>
        <taxon>Candidatus Muiribacteriaceae</taxon>
        <taxon>Candidatus Muiribacterium</taxon>
    </lineage>
</organism>
<dbReference type="InterPro" id="IPR016024">
    <property type="entry name" value="ARM-type_fold"/>
</dbReference>
<dbReference type="Gene3D" id="1.25.10.10">
    <property type="entry name" value="Leucine-rich Repeat Variant"/>
    <property type="match status" value="1"/>
</dbReference>
<dbReference type="Proteomes" id="UP000234857">
    <property type="component" value="Unassembled WGS sequence"/>
</dbReference>
<sequence>MQINKDTINKLKTVSFEKKKAFFQNLINSNKISLENKKDIIKKIMKISDDDDILKICNHILKKIEGNNDPKPKEVVLEKEKLDNTSRNKIKNEIQEIIRKKGLYNMEKMKKIRAYIDKYDDGEIQYILRYAYHGIKKRISLQSKAKIKDISQILGGDDPDMKIEVLKKLQENQTKEHNELILNTLKHEEDPFVIATLISTYGRIGDSTQAPVFRKYLEDPDPRIRANTVECLINLKNPKLYRDVMMMIEDPDPRVKANVATLLSNEGKYRMLEIIKAMVYSGKENQLRSAAFVLDKLKKDESAAKLLSIAQMKLKKIERDSVFDEIKKHISDALEQDDQDEDDDKNLSEKVSSGIKRFFGKKSK</sequence>
<protein>
    <recommendedName>
        <fullName evidence="3">HEAT repeat domain-containing protein</fullName>
    </recommendedName>
</protein>
<proteinExistence type="predicted"/>
<gene>
    <name evidence="1" type="ORF">C0601_01590</name>
</gene>
<dbReference type="AlphaFoldDB" id="A0A2N5ZLM8"/>
<evidence type="ECO:0008006" key="3">
    <source>
        <dbReference type="Google" id="ProtNLM"/>
    </source>
</evidence>
<name>A0A2N5ZLM8_MUIH1</name>
<comment type="caution">
    <text evidence="1">The sequence shown here is derived from an EMBL/GenBank/DDBJ whole genome shotgun (WGS) entry which is preliminary data.</text>
</comment>
<dbReference type="InterPro" id="IPR011989">
    <property type="entry name" value="ARM-like"/>
</dbReference>
<dbReference type="EMBL" id="PKTG01000025">
    <property type="protein sequence ID" value="PLX19574.1"/>
    <property type="molecule type" value="Genomic_DNA"/>
</dbReference>
<evidence type="ECO:0000313" key="2">
    <source>
        <dbReference type="Proteomes" id="UP000234857"/>
    </source>
</evidence>